<feature type="binding site" evidence="2">
    <location>
        <position position="59"/>
    </location>
    <ligand>
        <name>Fe cation</name>
        <dbReference type="ChEBI" id="CHEBI:24875"/>
    </ligand>
</feature>
<organism evidence="6 7">
    <name type="scientific">Tychonema bourrellyi FEM_GT703</name>
    <dbReference type="NCBI Taxonomy" id="2040638"/>
    <lineage>
        <taxon>Bacteria</taxon>
        <taxon>Bacillati</taxon>
        <taxon>Cyanobacteriota</taxon>
        <taxon>Cyanophyceae</taxon>
        <taxon>Oscillatoriophycideae</taxon>
        <taxon>Oscillatoriales</taxon>
        <taxon>Microcoleaceae</taxon>
        <taxon>Tychonema</taxon>
    </lineage>
</organism>
<keyword evidence="2" id="KW-0408">Iron</keyword>
<comment type="similarity">
    <text evidence="1 3">Belongs to the pirin family.</text>
</comment>
<dbReference type="RefSeq" id="WP_096829919.1">
    <property type="nucleotide sequence ID" value="NZ_NXIB02000086.1"/>
</dbReference>
<feature type="domain" description="Pirin N-terminal" evidence="4">
    <location>
        <begin position="9"/>
        <end position="119"/>
    </location>
</feature>
<dbReference type="OrthoDB" id="321327at2"/>
<evidence type="ECO:0000313" key="7">
    <source>
        <dbReference type="Proteomes" id="UP000226442"/>
    </source>
</evidence>
<feature type="binding site" evidence="2">
    <location>
        <position position="103"/>
    </location>
    <ligand>
        <name>Fe cation</name>
        <dbReference type="ChEBI" id="CHEBI:24875"/>
    </ligand>
</feature>
<dbReference type="CDD" id="cd20311">
    <property type="entry name" value="cupin_Yhhw_C"/>
    <property type="match status" value="1"/>
</dbReference>
<feature type="binding site" evidence="2">
    <location>
        <position position="101"/>
    </location>
    <ligand>
        <name>Fe cation</name>
        <dbReference type="ChEBI" id="CHEBI:24875"/>
    </ligand>
</feature>
<dbReference type="InterPro" id="IPR003829">
    <property type="entry name" value="Pirin_N_dom"/>
</dbReference>
<feature type="domain" description="Quercetin 2,3-dioxygenase C-terminal cupin" evidence="5">
    <location>
        <begin position="146"/>
        <end position="231"/>
    </location>
</feature>
<dbReference type="Proteomes" id="UP000226442">
    <property type="component" value="Unassembled WGS sequence"/>
</dbReference>
<dbReference type="InterPro" id="IPR014710">
    <property type="entry name" value="RmlC-like_jellyroll"/>
</dbReference>
<dbReference type="Gene3D" id="2.60.120.10">
    <property type="entry name" value="Jelly Rolls"/>
    <property type="match status" value="2"/>
</dbReference>
<dbReference type="PANTHER" id="PTHR43212">
    <property type="entry name" value="QUERCETIN 2,3-DIOXYGENASE"/>
    <property type="match status" value="1"/>
</dbReference>
<dbReference type="PANTHER" id="PTHR43212:SF3">
    <property type="entry name" value="QUERCETIN 2,3-DIOXYGENASE"/>
    <property type="match status" value="1"/>
</dbReference>
<dbReference type="PIRSF" id="PIRSF006232">
    <property type="entry name" value="Pirin"/>
    <property type="match status" value="1"/>
</dbReference>
<keyword evidence="7" id="KW-1185">Reference proteome</keyword>
<evidence type="ECO:0000259" key="5">
    <source>
        <dbReference type="Pfam" id="PF17954"/>
    </source>
</evidence>
<evidence type="ECO:0000256" key="1">
    <source>
        <dbReference type="ARBA" id="ARBA00008416"/>
    </source>
</evidence>
<dbReference type="AlphaFoldDB" id="A0A2G4EZN2"/>
<name>A0A2G4EZN2_9CYAN</name>
<comment type="caution">
    <text evidence="6">The sequence shown here is derived from an EMBL/GenBank/DDBJ whole genome shotgun (WGS) entry which is preliminary data.</text>
</comment>
<dbReference type="InterPro" id="IPR012093">
    <property type="entry name" value="Pirin"/>
</dbReference>
<evidence type="ECO:0000256" key="2">
    <source>
        <dbReference type="PIRSR" id="PIRSR006232-1"/>
    </source>
</evidence>
<evidence type="ECO:0000259" key="4">
    <source>
        <dbReference type="Pfam" id="PF02678"/>
    </source>
</evidence>
<feature type="binding site" evidence="2">
    <location>
        <position position="57"/>
    </location>
    <ligand>
        <name>Fe cation</name>
        <dbReference type="ChEBI" id="CHEBI:24875"/>
    </ligand>
</feature>
<dbReference type="EMBL" id="NXIB02000086">
    <property type="protein sequence ID" value="PHX54657.1"/>
    <property type="molecule type" value="Genomic_DNA"/>
</dbReference>
<proteinExistence type="inferred from homology"/>
<dbReference type="InterPro" id="IPR011051">
    <property type="entry name" value="RmlC_Cupin_sf"/>
</dbReference>
<dbReference type="CDD" id="cd02910">
    <property type="entry name" value="cupin_Yhhw_N"/>
    <property type="match status" value="1"/>
</dbReference>
<dbReference type="GO" id="GO:0046872">
    <property type="term" value="F:metal ion binding"/>
    <property type="evidence" value="ECO:0007669"/>
    <property type="project" value="UniProtKB-KW"/>
</dbReference>
<dbReference type="Pfam" id="PF17954">
    <property type="entry name" value="Pirin_C_2"/>
    <property type="match status" value="1"/>
</dbReference>
<keyword evidence="2" id="KW-0479">Metal-binding</keyword>
<dbReference type="SUPFAM" id="SSF51182">
    <property type="entry name" value="RmlC-like cupins"/>
    <property type="match status" value="1"/>
</dbReference>
<evidence type="ECO:0000256" key="3">
    <source>
        <dbReference type="RuleBase" id="RU003457"/>
    </source>
</evidence>
<protein>
    <submittedName>
        <fullName evidence="6">Pirin family protein</fullName>
    </submittedName>
</protein>
<dbReference type="InterPro" id="IPR041602">
    <property type="entry name" value="Quercetinase_C"/>
</dbReference>
<dbReference type="Pfam" id="PF02678">
    <property type="entry name" value="Pirin"/>
    <property type="match status" value="1"/>
</dbReference>
<comment type="cofactor">
    <cofactor evidence="2">
        <name>Fe cation</name>
        <dbReference type="ChEBI" id="CHEBI:24875"/>
    </cofactor>
    <text evidence="2">Binds 1 Fe cation per subunit.</text>
</comment>
<reference evidence="6" key="1">
    <citation type="submission" date="2017-10" db="EMBL/GenBank/DDBJ databases">
        <title>Draft genome sequence of the planktic cyanobacteria Tychonema bourrellyi isolated from alpine lentic freshwater.</title>
        <authorList>
            <person name="Tett A."/>
            <person name="Armanini F."/>
            <person name="Asnicar F."/>
            <person name="Boscaini A."/>
            <person name="Pasolli E."/>
            <person name="Zolfo M."/>
            <person name="Donati C."/>
            <person name="Salmaso N."/>
            <person name="Segata N."/>
        </authorList>
    </citation>
    <scope>NUCLEOTIDE SEQUENCE</scope>
    <source>
        <strain evidence="6">FEM_GT703</strain>
    </source>
</reference>
<gene>
    <name evidence="6" type="ORF">CP500_014965</name>
</gene>
<accession>A0A2G4EZN2</accession>
<sequence>MIAIRKSAARGHANHGWLDSYHTFSFANYYDPNYMSFRSLRVINEDIINPGKGFGTHGHQDMEIITYVLQGALEHKDSLGTGAVIKPGEVQRMSAGTGIQHSEFNHSQTDPVHLLQIWLLPDTNGLSPSYEQRDFPVAERHGNLRLVAARDARDGAVKINQDVDLYAAILDKNSQVSHVLDSNRHGWVQVARGSVLLNGLALEKGDGAAVSDESELVIEATEDAEILLFDLA</sequence>
<evidence type="ECO:0000313" key="6">
    <source>
        <dbReference type="EMBL" id="PHX54657.1"/>
    </source>
</evidence>